<name>A0A0N1H2V4_9EURO</name>
<dbReference type="VEuPathDB" id="FungiDB:AB675_2260"/>
<protein>
    <submittedName>
        <fullName evidence="2">Uncharacterized protein</fullName>
    </submittedName>
</protein>
<accession>A0A0N1H2V4</accession>
<evidence type="ECO:0000313" key="2">
    <source>
        <dbReference type="EMBL" id="KPI34892.1"/>
    </source>
</evidence>
<comment type="caution">
    <text evidence="2">The sequence shown here is derived from an EMBL/GenBank/DDBJ whole genome shotgun (WGS) entry which is preliminary data.</text>
</comment>
<organism evidence="2 3">
    <name type="scientific">Cyphellophora attinorum</name>
    <dbReference type="NCBI Taxonomy" id="1664694"/>
    <lineage>
        <taxon>Eukaryota</taxon>
        <taxon>Fungi</taxon>
        <taxon>Dikarya</taxon>
        <taxon>Ascomycota</taxon>
        <taxon>Pezizomycotina</taxon>
        <taxon>Eurotiomycetes</taxon>
        <taxon>Chaetothyriomycetidae</taxon>
        <taxon>Chaetothyriales</taxon>
        <taxon>Cyphellophoraceae</taxon>
        <taxon>Cyphellophora</taxon>
    </lineage>
</organism>
<keyword evidence="3" id="KW-1185">Reference proteome</keyword>
<reference evidence="2 3" key="1">
    <citation type="submission" date="2015-06" db="EMBL/GenBank/DDBJ databases">
        <title>Draft genome of the ant-associated black yeast Phialophora attae CBS 131958.</title>
        <authorList>
            <person name="Moreno L.F."/>
            <person name="Stielow B.J."/>
            <person name="de Hoog S."/>
            <person name="Vicente V.A."/>
            <person name="Weiss V.A."/>
            <person name="de Vries M."/>
            <person name="Cruz L.M."/>
            <person name="Souza E.M."/>
        </authorList>
    </citation>
    <scope>NUCLEOTIDE SEQUENCE [LARGE SCALE GENOMIC DNA]</scope>
    <source>
        <strain evidence="2 3">CBS 131958</strain>
    </source>
</reference>
<feature type="region of interest" description="Disordered" evidence="1">
    <location>
        <begin position="364"/>
        <end position="398"/>
    </location>
</feature>
<dbReference type="RefSeq" id="XP_017994855.1">
    <property type="nucleotide sequence ID" value="XM_018142216.1"/>
</dbReference>
<dbReference type="AlphaFoldDB" id="A0A0N1H2V4"/>
<feature type="compositionally biased region" description="Polar residues" evidence="1">
    <location>
        <begin position="576"/>
        <end position="585"/>
    </location>
</feature>
<feature type="region of interest" description="Disordered" evidence="1">
    <location>
        <begin position="419"/>
        <end position="537"/>
    </location>
</feature>
<feature type="compositionally biased region" description="Polar residues" evidence="1">
    <location>
        <begin position="512"/>
        <end position="532"/>
    </location>
</feature>
<feature type="compositionally biased region" description="Polar residues" evidence="1">
    <location>
        <begin position="24"/>
        <end position="35"/>
    </location>
</feature>
<dbReference type="EMBL" id="LFJN01000048">
    <property type="protein sequence ID" value="KPI34892.1"/>
    <property type="molecule type" value="Genomic_DNA"/>
</dbReference>
<dbReference type="Proteomes" id="UP000038010">
    <property type="component" value="Unassembled WGS sequence"/>
</dbReference>
<proteinExistence type="predicted"/>
<evidence type="ECO:0000256" key="1">
    <source>
        <dbReference type="SAM" id="MobiDB-lite"/>
    </source>
</evidence>
<feature type="region of interest" description="Disordered" evidence="1">
    <location>
        <begin position="566"/>
        <end position="624"/>
    </location>
</feature>
<dbReference type="STRING" id="1664694.A0A0N1H2V4"/>
<feature type="compositionally biased region" description="Polar residues" evidence="1">
    <location>
        <begin position="453"/>
        <end position="482"/>
    </location>
</feature>
<gene>
    <name evidence="2" type="ORF">AB675_2260</name>
</gene>
<sequence length="798" mass="87163">MAPSRSYSGGSGNRLDSIAEEEQQVQLQPQWSATSAPPMAVPLKGIDSTVSTLKNTALQRTASASSTKDDDLAALELQIIHLRRTLRAFPRNIARLVQHLHVPDPLIPIYTSHPPFDPNPAYDTYLSLLASLVMACPNLRTFDGFIPFYNHTFDRLTHALSTRTKLEAHCWLIAENAEIDARAQHQVSGLMSPAQQAQFMRLHGSWSMSGSLRRLALCSPGGRGVLEHDGFVRVLRSFRALQELCMAGFDQDDFHDGTLVQAVPDTVSRLRLEELKGVTMNGLARWSAMPGKGAMEVLALVNMDLEVLKLGRILGGLERLRGLVVVQNEGEQQCTRDDSEVEGGVVMQPVIASASLEWIHWDVAPSRPSSRSSGRGRSRQSRATSGVTPNQNLALSIQHGGFPRLRRLRAPRDANPIGALQDVCAPRPESNGGPATRPSPTPVQKNEPVDVSPVSSGTARQSDVSQLSDANLTPTGLEQTQLHPPPRSPDRPAYATSRQPGSVPGRTPLRPLSTNADASNQRTTDSAGNQANRHSKDVVVSVRELELSDDDAPSVTEFPRQAQLNFRDHVPASSAPAATTVGNIGSRTSTHSTSSYNSMQSSRSNRSSASGRTMSSDQTDPRLLFEDADEQYELESRYVKGQDWDKEVVVAGGIPQSSGLVSRPIFWTGPNLDGSSRDPSSIRNKSGLVTWADFLRVSERRKIAAGHGIDPAADSGYYCQGAWSTEGTVAKKVFGPEDWGFEPQKDKTSNSKKRLSFSLKGNRKDDEKKETEELWKGWHVARQRGLGAGFGVEDLFRF</sequence>
<feature type="compositionally biased region" description="Low complexity" evidence="1">
    <location>
        <begin position="586"/>
        <end position="613"/>
    </location>
</feature>
<feature type="compositionally biased region" description="Polar residues" evidence="1">
    <location>
        <begin position="383"/>
        <end position="395"/>
    </location>
</feature>
<dbReference type="GeneID" id="28734096"/>
<dbReference type="OrthoDB" id="3210378at2759"/>
<feature type="region of interest" description="Disordered" evidence="1">
    <location>
        <begin position="740"/>
        <end position="770"/>
    </location>
</feature>
<feature type="region of interest" description="Disordered" evidence="1">
    <location>
        <begin position="1"/>
        <end position="38"/>
    </location>
</feature>
<evidence type="ECO:0000313" key="3">
    <source>
        <dbReference type="Proteomes" id="UP000038010"/>
    </source>
</evidence>